<sequence length="197" mass="21786">MASRSVVLPPGIKNSARRTIKSSLLKDSMTYTKYSYETNGAYTEVECTVLPGYDNPEHYHTLFAETFTCRSGLLTVTLDGKRLQLKPGEAATVHIGHTHSLANTSDETVDFTCRLEPGYEGFEKAMYIMHGLAQDGATNSDGVPNSPVQLAILAAMMDTWLTGWAFWFAMPLLAIVRRYGKGYGVEAKLVGKYWNSD</sequence>
<comment type="caution">
    <text evidence="1">The sequence shown here is derived from an EMBL/GenBank/DDBJ whole genome shotgun (WGS) entry which is preliminary data.</text>
</comment>
<dbReference type="EMBL" id="JAPDRQ010000015">
    <property type="protein sequence ID" value="KAJ9662490.1"/>
    <property type="molecule type" value="Genomic_DNA"/>
</dbReference>
<reference evidence="1" key="1">
    <citation type="submission" date="2022-10" db="EMBL/GenBank/DDBJ databases">
        <title>Culturing micro-colonial fungi from biological soil crusts in the Mojave desert and describing Neophaeococcomyces mojavensis, and introducing the new genera and species Taxawa tesnikishii.</title>
        <authorList>
            <person name="Kurbessoian T."/>
            <person name="Stajich J.E."/>
        </authorList>
    </citation>
    <scope>NUCLEOTIDE SEQUENCE</scope>
    <source>
        <strain evidence="1">JES_112</strain>
    </source>
</reference>
<proteinExistence type="predicted"/>
<evidence type="ECO:0000313" key="1">
    <source>
        <dbReference type="EMBL" id="KAJ9662490.1"/>
    </source>
</evidence>
<protein>
    <submittedName>
        <fullName evidence="1">Uncharacterized protein</fullName>
    </submittedName>
</protein>
<keyword evidence="2" id="KW-1185">Reference proteome</keyword>
<accession>A0ACC3AHC0</accession>
<gene>
    <name evidence="1" type="ORF">H2198_001379</name>
</gene>
<organism evidence="1 2">
    <name type="scientific">Neophaeococcomyces mojaviensis</name>
    <dbReference type="NCBI Taxonomy" id="3383035"/>
    <lineage>
        <taxon>Eukaryota</taxon>
        <taxon>Fungi</taxon>
        <taxon>Dikarya</taxon>
        <taxon>Ascomycota</taxon>
        <taxon>Pezizomycotina</taxon>
        <taxon>Eurotiomycetes</taxon>
        <taxon>Chaetothyriomycetidae</taxon>
        <taxon>Chaetothyriales</taxon>
        <taxon>Chaetothyriales incertae sedis</taxon>
        <taxon>Neophaeococcomyces</taxon>
    </lineage>
</organism>
<name>A0ACC3AHC0_9EURO</name>
<dbReference type="Proteomes" id="UP001172386">
    <property type="component" value="Unassembled WGS sequence"/>
</dbReference>
<evidence type="ECO:0000313" key="2">
    <source>
        <dbReference type="Proteomes" id="UP001172386"/>
    </source>
</evidence>